<reference evidence="2" key="1">
    <citation type="journal article" date="2019" name="Int. J. Syst. Evol. Microbiol.">
        <title>The Global Catalogue of Microorganisms (GCM) 10K type strain sequencing project: providing services to taxonomists for standard genome sequencing and annotation.</title>
        <authorList>
            <consortium name="The Broad Institute Genomics Platform"/>
            <consortium name="The Broad Institute Genome Sequencing Center for Infectious Disease"/>
            <person name="Wu L."/>
            <person name="Ma J."/>
        </authorList>
    </citation>
    <scope>NUCLEOTIDE SEQUENCE [LARGE SCALE GENOMIC DNA]</scope>
    <source>
        <strain evidence="2">JCM 4253</strain>
    </source>
</reference>
<sequence length="60" mass="6690">MTLAVAGAYYVVFRLLERIAQKVAWPAWVQGAAGALLGWARPPRYRSTDDIADLVRQSRS</sequence>
<evidence type="ECO:0000313" key="2">
    <source>
        <dbReference type="Proteomes" id="UP000619355"/>
    </source>
</evidence>
<comment type="caution">
    <text evidence="1">The sequence shown here is derived from an EMBL/GenBank/DDBJ whole genome shotgun (WGS) entry which is preliminary data.</text>
</comment>
<keyword evidence="2" id="KW-1185">Reference proteome</keyword>
<accession>A0A919F3F5</accession>
<dbReference type="Proteomes" id="UP000619355">
    <property type="component" value="Unassembled WGS sequence"/>
</dbReference>
<protein>
    <submittedName>
        <fullName evidence="1">Uncharacterized protein</fullName>
    </submittedName>
</protein>
<dbReference type="AlphaFoldDB" id="A0A919F3F5"/>
<gene>
    <name evidence="1" type="ORF">GCM10018980_71170</name>
</gene>
<proteinExistence type="predicted"/>
<dbReference type="EMBL" id="BNBF01000035">
    <property type="protein sequence ID" value="GHG74344.1"/>
    <property type="molecule type" value="Genomic_DNA"/>
</dbReference>
<dbReference type="RefSeq" id="WP_189986193.1">
    <property type="nucleotide sequence ID" value="NZ_BNBF01000035.1"/>
</dbReference>
<name>A0A919F3F5_9ACTN</name>
<evidence type="ECO:0000313" key="1">
    <source>
        <dbReference type="EMBL" id="GHG74344.1"/>
    </source>
</evidence>
<organism evidence="1 2">
    <name type="scientific">Streptomyces capoamus</name>
    <dbReference type="NCBI Taxonomy" id="68183"/>
    <lineage>
        <taxon>Bacteria</taxon>
        <taxon>Bacillati</taxon>
        <taxon>Actinomycetota</taxon>
        <taxon>Actinomycetes</taxon>
        <taxon>Kitasatosporales</taxon>
        <taxon>Streptomycetaceae</taxon>
        <taxon>Streptomyces</taxon>
    </lineage>
</organism>